<evidence type="ECO:0000259" key="1">
    <source>
        <dbReference type="Pfam" id="PF13090"/>
    </source>
</evidence>
<keyword evidence="2" id="KW-0418">Kinase</keyword>
<sequence>VPGVSENIEVRSIVGRFLEHSRTFYFHNGGQSEIYCASADWMERNFFHRIEVAFPIDRSSHRTRILEDLELALRDNTQAWRLLPDGQYERLSGPEQERISLQGELLARNAAGSVFSSGG</sequence>
<feature type="non-terminal residue" evidence="2">
    <location>
        <position position="1"/>
    </location>
</feature>
<reference evidence="2" key="1">
    <citation type="submission" date="2013-08" db="EMBL/GenBank/DDBJ databases">
        <authorList>
            <person name="Mendez C."/>
            <person name="Richter M."/>
            <person name="Ferrer M."/>
            <person name="Sanchez J."/>
        </authorList>
    </citation>
    <scope>NUCLEOTIDE SEQUENCE</scope>
</reference>
<name>T0YXU7_9ZZZZ</name>
<keyword evidence="2" id="KW-0808">Transferase</keyword>
<organism evidence="2">
    <name type="scientific">mine drainage metagenome</name>
    <dbReference type="NCBI Taxonomy" id="410659"/>
    <lineage>
        <taxon>unclassified sequences</taxon>
        <taxon>metagenomes</taxon>
        <taxon>ecological metagenomes</taxon>
    </lineage>
</organism>
<reference evidence="2" key="2">
    <citation type="journal article" date="2014" name="ISME J.">
        <title>Microbial stratification in low pH oxic and suboxic macroscopic growths along an acid mine drainage.</title>
        <authorList>
            <person name="Mendez-Garcia C."/>
            <person name="Mesa V."/>
            <person name="Sprenger R.R."/>
            <person name="Richter M."/>
            <person name="Diez M.S."/>
            <person name="Solano J."/>
            <person name="Bargiela R."/>
            <person name="Golyshina O.V."/>
            <person name="Manteca A."/>
            <person name="Ramos J.L."/>
            <person name="Gallego J.R."/>
            <person name="Llorente I."/>
            <person name="Martins Dos Santos V.A."/>
            <person name="Jensen O.N."/>
            <person name="Pelaez A.I."/>
            <person name="Sanchez J."/>
            <person name="Ferrer M."/>
        </authorList>
    </citation>
    <scope>NUCLEOTIDE SEQUENCE</scope>
</reference>
<dbReference type="Pfam" id="PF13090">
    <property type="entry name" value="PP_kinase_C"/>
    <property type="match status" value="1"/>
</dbReference>
<dbReference type="PANTHER" id="PTHR30218">
    <property type="entry name" value="POLYPHOSPHATE KINASE"/>
    <property type="match status" value="1"/>
</dbReference>
<feature type="domain" description="Polyphosphate kinase C-terminal" evidence="1">
    <location>
        <begin position="1"/>
        <end position="102"/>
    </location>
</feature>
<evidence type="ECO:0000313" key="2">
    <source>
        <dbReference type="EMBL" id="EQD37888.1"/>
    </source>
</evidence>
<comment type="caution">
    <text evidence="2">The sequence shown here is derived from an EMBL/GenBank/DDBJ whole genome shotgun (WGS) entry which is preliminary data.</text>
</comment>
<dbReference type="AlphaFoldDB" id="T0YXU7"/>
<dbReference type="SUPFAM" id="SSF56024">
    <property type="entry name" value="Phospholipase D/nuclease"/>
    <property type="match status" value="1"/>
</dbReference>
<dbReference type="PANTHER" id="PTHR30218:SF0">
    <property type="entry name" value="POLYPHOSPHATE KINASE"/>
    <property type="match status" value="1"/>
</dbReference>
<dbReference type="EC" id="2.7.4.1" evidence="2"/>
<proteinExistence type="predicted"/>
<dbReference type="InterPro" id="IPR025200">
    <property type="entry name" value="PPK_C_dom2"/>
</dbReference>
<dbReference type="Gene3D" id="3.30.870.10">
    <property type="entry name" value="Endonuclease Chain A"/>
    <property type="match status" value="1"/>
</dbReference>
<accession>T0YXU7</accession>
<gene>
    <name evidence="2" type="ORF">B2A_11729</name>
</gene>
<dbReference type="GO" id="GO:0009358">
    <property type="term" value="C:polyphosphate kinase complex"/>
    <property type="evidence" value="ECO:0007669"/>
    <property type="project" value="InterPro"/>
</dbReference>
<dbReference type="GO" id="GO:0006799">
    <property type="term" value="P:polyphosphate biosynthetic process"/>
    <property type="evidence" value="ECO:0007669"/>
    <property type="project" value="InterPro"/>
</dbReference>
<dbReference type="EMBL" id="AUZZ01008474">
    <property type="protein sequence ID" value="EQD37888.1"/>
    <property type="molecule type" value="Genomic_DNA"/>
</dbReference>
<dbReference type="GO" id="GO:0008976">
    <property type="term" value="F:polyphosphate kinase activity"/>
    <property type="evidence" value="ECO:0007669"/>
    <property type="project" value="UniProtKB-EC"/>
</dbReference>
<dbReference type="InterPro" id="IPR003414">
    <property type="entry name" value="PP_kinase"/>
</dbReference>
<protein>
    <submittedName>
        <fullName evidence="2">Polyphosphate kinase</fullName>
        <ecNumber evidence="2">2.7.4.1</ecNumber>
    </submittedName>
</protein>